<dbReference type="EMBL" id="CADCUX010000406">
    <property type="protein sequence ID" value="CAA9419727.1"/>
    <property type="molecule type" value="Genomic_DNA"/>
</dbReference>
<evidence type="ECO:0000313" key="1">
    <source>
        <dbReference type="EMBL" id="CAA9419727.1"/>
    </source>
</evidence>
<sequence length="426" mass="42351">MTTRSTQATGLNVTTRTSISIAMAVLVAALAACGGGGGSDATGTGPLSTGSSVNAQATRQSASPIGLVAEPAAVVNATTAGSQGLLAAGATGDGGHAVAWLSQGDGAANATVRVQRFDADGAALGSEIRIAVDAQSQPAAAVLADGGVAIAHVVTGAASANEPWITRTSVVVRRFDAAGSPVGAAVEVAAVNQDRIGAQNMRYVAAPSVARWDDGGFVVGWAVMEENSTGKTPQVWGQRFDGNGLAVGAAQSGGNGDANTSYQLTAAPAGGWLLTTFHRTMGRTFLRYHAFDGAVAPVLPAEAIGVAQDSILLPLYGGGLVLIMPAHVYGSFQLYGSDGQPNGNSGAMNSLPAAATALRDGGFVTFTASGGQLLAQRYDRNGRASGEAVATAAGSAPVQGGALFDGGVAVGWSTGAEPDVMTQRLR</sequence>
<reference evidence="1" key="1">
    <citation type="submission" date="2020-02" db="EMBL/GenBank/DDBJ databases">
        <authorList>
            <person name="Meier V. D."/>
        </authorList>
    </citation>
    <scope>NUCLEOTIDE SEQUENCE</scope>
    <source>
        <strain evidence="1">AVDCRST_MAG51</strain>
    </source>
</reference>
<dbReference type="PROSITE" id="PS51257">
    <property type="entry name" value="PROKAR_LIPOPROTEIN"/>
    <property type="match status" value="1"/>
</dbReference>
<gene>
    <name evidence="1" type="ORF">AVDCRST_MAG51-1928</name>
</gene>
<dbReference type="AlphaFoldDB" id="A0A6J4PU26"/>
<protein>
    <submittedName>
        <fullName evidence="1">Uncharacterized protein</fullName>
    </submittedName>
</protein>
<name>A0A6J4PU26_9BURK</name>
<accession>A0A6J4PU26</accession>
<organism evidence="1">
    <name type="scientific">uncultured Ramlibacter sp</name>
    <dbReference type="NCBI Taxonomy" id="260755"/>
    <lineage>
        <taxon>Bacteria</taxon>
        <taxon>Pseudomonadati</taxon>
        <taxon>Pseudomonadota</taxon>
        <taxon>Betaproteobacteria</taxon>
        <taxon>Burkholderiales</taxon>
        <taxon>Comamonadaceae</taxon>
        <taxon>Ramlibacter</taxon>
        <taxon>environmental samples</taxon>
    </lineage>
</organism>
<proteinExistence type="predicted"/>